<feature type="domain" description="GATA-type" evidence="6">
    <location>
        <begin position="29"/>
        <end position="62"/>
    </location>
</feature>
<gene>
    <name evidence="7" type="ORF">Lalb_Chr12g0204391</name>
</gene>
<dbReference type="Proteomes" id="UP000447434">
    <property type="component" value="Chromosome 12"/>
</dbReference>
<keyword evidence="4" id="KW-0863">Zinc-finger</keyword>
<dbReference type="AlphaFoldDB" id="A0A6A4PN04"/>
<dbReference type="SMART" id="SM00401">
    <property type="entry name" value="ZnF_GATA"/>
    <property type="match status" value="1"/>
</dbReference>
<keyword evidence="2" id="KW-0238">DNA-binding</keyword>
<dbReference type="EMBL" id="WOCE01000012">
    <property type="protein sequence ID" value="KAE9602893.1"/>
    <property type="molecule type" value="Genomic_DNA"/>
</dbReference>
<evidence type="ECO:0000256" key="5">
    <source>
        <dbReference type="SAM" id="MobiDB-lite"/>
    </source>
</evidence>
<proteinExistence type="predicted"/>
<dbReference type="GO" id="GO:0043565">
    <property type="term" value="F:sequence-specific DNA binding"/>
    <property type="evidence" value="ECO:0007669"/>
    <property type="project" value="InterPro"/>
</dbReference>
<organism evidence="7 8">
    <name type="scientific">Lupinus albus</name>
    <name type="common">White lupine</name>
    <name type="synonym">Lupinus termis</name>
    <dbReference type="NCBI Taxonomy" id="3870"/>
    <lineage>
        <taxon>Eukaryota</taxon>
        <taxon>Viridiplantae</taxon>
        <taxon>Streptophyta</taxon>
        <taxon>Embryophyta</taxon>
        <taxon>Tracheophyta</taxon>
        <taxon>Spermatophyta</taxon>
        <taxon>Magnoliopsida</taxon>
        <taxon>eudicotyledons</taxon>
        <taxon>Gunneridae</taxon>
        <taxon>Pentapetalae</taxon>
        <taxon>rosids</taxon>
        <taxon>fabids</taxon>
        <taxon>Fabales</taxon>
        <taxon>Fabaceae</taxon>
        <taxon>Papilionoideae</taxon>
        <taxon>50 kb inversion clade</taxon>
        <taxon>genistoids sensu lato</taxon>
        <taxon>core genistoids</taxon>
        <taxon>Genisteae</taxon>
        <taxon>Lupinus</taxon>
    </lineage>
</organism>
<dbReference type="PROSITE" id="PS50114">
    <property type="entry name" value="GATA_ZN_FINGER_2"/>
    <property type="match status" value="1"/>
</dbReference>
<keyword evidence="3" id="KW-0804">Transcription</keyword>
<evidence type="ECO:0000256" key="4">
    <source>
        <dbReference type="PROSITE-ProRule" id="PRU00094"/>
    </source>
</evidence>
<dbReference type="Gene3D" id="3.30.50.10">
    <property type="entry name" value="Erythroid Transcription Factor GATA-1, subunit A"/>
    <property type="match status" value="1"/>
</dbReference>
<sequence length="166" mass="19429">MKARTHRKRRMHKKLAKRNSMNMKKRGPCCHCGIDNTPLWRHGPKDKPILCNACGTRYKLKGTLENYLPRHCRQEQPNNDLNEVKGKRKLIGDLLKFEIPSRKRSRKMTPMEMFQKQLLLLWESDKRQNESSQEEVLLPKNVNNFIPSNEIGLGAMLLKQDYGTST</sequence>
<dbReference type="InterPro" id="IPR013088">
    <property type="entry name" value="Znf_NHR/GATA"/>
</dbReference>
<keyword evidence="8" id="KW-1185">Reference proteome</keyword>
<dbReference type="SUPFAM" id="SSF57716">
    <property type="entry name" value="Glucocorticoid receptor-like (DNA-binding domain)"/>
    <property type="match status" value="1"/>
</dbReference>
<dbReference type="PANTHER" id="PTHR46855:SF21">
    <property type="entry name" value="GATA ZINC FINGER PROTEIN"/>
    <property type="match status" value="1"/>
</dbReference>
<evidence type="ECO:0000256" key="1">
    <source>
        <dbReference type="ARBA" id="ARBA00023015"/>
    </source>
</evidence>
<keyword evidence="4" id="KW-0479">Metal-binding</keyword>
<dbReference type="CDD" id="cd00202">
    <property type="entry name" value="ZnF_GATA"/>
    <property type="match status" value="1"/>
</dbReference>
<dbReference type="OrthoDB" id="515401at2759"/>
<protein>
    <submittedName>
        <fullName evidence="7">Putative transcription factor C2C2-GATA family</fullName>
    </submittedName>
</protein>
<evidence type="ECO:0000259" key="6">
    <source>
        <dbReference type="PROSITE" id="PS50114"/>
    </source>
</evidence>
<dbReference type="GO" id="GO:0008270">
    <property type="term" value="F:zinc ion binding"/>
    <property type="evidence" value="ECO:0007669"/>
    <property type="project" value="UniProtKB-KW"/>
</dbReference>
<name>A0A6A4PN04_LUPAL</name>
<evidence type="ECO:0000256" key="2">
    <source>
        <dbReference type="ARBA" id="ARBA00023125"/>
    </source>
</evidence>
<reference evidence="8" key="1">
    <citation type="journal article" date="2020" name="Nat. Commun.">
        <title>Genome sequence of the cluster root forming white lupin.</title>
        <authorList>
            <person name="Hufnagel B."/>
            <person name="Marques A."/>
            <person name="Soriano A."/>
            <person name="Marques L."/>
            <person name="Divol F."/>
            <person name="Doumas P."/>
            <person name="Sallet E."/>
            <person name="Mancinotti D."/>
            <person name="Carrere S."/>
            <person name="Marande W."/>
            <person name="Arribat S."/>
            <person name="Keller J."/>
            <person name="Huneau C."/>
            <person name="Blein T."/>
            <person name="Aime D."/>
            <person name="Laguerre M."/>
            <person name="Taylor J."/>
            <person name="Schubert V."/>
            <person name="Nelson M."/>
            <person name="Geu-Flores F."/>
            <person name="Crespi M."/>
            <person name="Gallardo-Guerrero K."/>
            <person name="Delaux P.-M."/>
            <person name="Salse J."/>
            <person name="Berges H."/>
            <person name="Guyot R."/>
            <person name="Gouzy J."/>
            <person name="Peret B."/>
        </authorList>
    </citation>
    <scope>NUCLEOTIDE SEQUENCE [LARGE SCALE GENOMIC DNA]</scope>
    <source>
        <strain evidence="8">cv. Amiga</strain>
    </source>
</reference>
<keyword evidence="4" id="KW-0862">Zinc</keyword>
<feature type="region of interest" description="Disordered" evidence="5">
    <location>
        <begin position="1"/>
        <end position="20"/>
    </location>
</feature>
<dbReference type="InterPro" id="IPR000679">
    <property type="entry name" value="Znf_GATA"/>
</dbReference>
<dbReference type="PANTHER" id="PTHR46855">
    <property type="entry name" value="OSJNBB0038F03.10 PROTEIN"/>
    <property type="match status" value="1"/>
</dbReference>
<dbReference type="GO" id="GO:0006355">
    <property type="term" value="P:regulation of DNA-templated transcription"/>
    <property type="evidence" value="ECO:0007669"/>
    <property type="project" value="InterPro"/>
</dbReference>
<keyword evidence="1" id="KW-0805">Transcription regulation</keyword>
<evidence type="ECO:0000313" key="8">
    <source>
        <dbReference type="Proteomes" id="UP000447434"/>
    </source>
</evidence>
<comment type="caution">
    <text evidence="7">The sequence shown here is derived from an EMBL/GenBank/DDBJ whole genome shotgun (WGS) entry which is preliminary data.</text>
</comment>
<accession>A0A6A4PN04</accession>
<evidence type="ECO:0000256" key="3">
    <source>
        <dbReference type="ARBA" id="ARBA00023163"/>
    </source>
</evidence>
<dbReference type="InterPro" id="IPR044589">
    <property type="entry name" value="GATA26/27"/>
</dbReference>
<dbReference type="Pfam" id="PF00320">
    <property type="entry name" value="GATA"/>
    <property type="match status" value="1"/>
</dbReference>
<evidence type="ECO:0000313" key="7">
    <source>
        <dbReference type="EMBL" id="KAE9602893.1"/>
    </source>
</evidence>